<dbReference type="RefSeq" id="WP_230503190.1">
    <property type="nucleotide sequence ID" value="NZ_CAKJTJ010000022.1"/>
</dbReference>
<organism evidence="2 3">
    <name type="scientific">Sutcliffiella rhizosphaerae</name>
    <dbReference type="NCBI Taxonomy" id="2880967"/>
    <lineage>
        <taxon>Bacteria</taxon>
        <taxon>Bacillati</taxon>
        <taxon>Bacillota</taxon>
        <taxon>Bacilli</taxon>
        <taxon>Bacillales</taxon>
        <taxon>Bacillaceae</taxon>
        <taxon>Sutcliffiella</taxon>
    </lineage>
</organism>
<keyword evidence="1" id="KW-0472">Membrane</keyword>
<gene>
    <name evidence="2" type="ORF">BACCIP111883_03291</name>
</gene>
<keyword evidence="1" id="KW-1133">Transmembrane helix</keyword>
<evidence type="ECO:0000256" key="1">
    <source>
        <dbReference type="SAM" id="Phobius"/>
    </source>
</evidence>
<evidence type="ECO:0008006" key="4">
    <source>
        <dbReference type="Google" id="ProtNLM"/>
    </source>
</evidence>
<sequence length="190" mass="22237">MKKIIPFQFQVSKEDTYELFQNTPYIKTLFKLAMVGNIIALLTFCIYNIVENYKFAVDGTQFVILNVITIVFGLVFYFVIRFLVNMILKKIVQKRSNVFYENIDSKLHIGFDSRSEEFQVGKDKSKIRANNSLLVHSSARNFLFYVGNGRSKDEKFYIPKEGTVEHQQRLKRVITKLEESGIRVMPLKEK</sequence>
<keyword evidence="3" id="KW-1185">Reference proteome</keyword>
<protein>
    <recommendedName>
        <fullName evidence="4">YcxB-like protein domain-containing protein</fullName>
    </recommendedName>
</protein>
<dbReference type="Proteomes" id="UP000789833">
    <property type="component" value="Unassembled WGS sequence"/>
</dbReference>
<name>A0ABM8YRK9_9BACI</name>
<dbReference type="EMBL" id="CAKJTJ010000022">
    <property type="protein sequence ID" value="CAG9622500.1"/>
    <property type="molecule type" value="Genomic_DNA"/>
</dbReference>
<feature type="transmembrane region" description="Helical" evidence="1">
    <location>
        <begin position="62"/>
        <end position="84"/>
    </location>
</feature>
<comment type="caution">
    <text evidence="2">The sequence shown here is derived from an EMBL/GenBank/DDBJ whole genome shotgun (WGS) entry which is preliminary data.</text>
</comment>
<evidence type="ECO:0000313" key="3">
    <source>
        <dbReference type="Proteomes" id="UP000789833"/>
    </source>
</evidence>
<keyword evidence="1" id="KW-0812">Transmembrane</keyword>
<evidence type="ECO:0000313" key="2">
    <source>
        <dbReference type="EMBL" id="CAG9622500.1"/>
    </source>
</evidence>
<proteinExistence type="predicted"/>
<reference evidence="2 3" key="1">
    <citation type="submission" date="2021-10" db="EMBL/GenBank/DDBJ databases">
        <authorList>
            <person name="Criscuolo A."/>
        </authorList>
    </citation>
    <scope>NUCLEOTIDE SEQUENCE [LARGE SCALE GENOMIC DNA]</scope>
    <source>
        <strain evidence="3">CIP 111883</strain>
    </source>
</reference>
<accession>A0ABM8YRK9</accession>
<feature type="transmembrane region" description="Helical" evidence="1">
    <location>
        <begin position="29"/>
        <end position="50"/>
    </location>
</feature>